<dbReference type="EMBL" id="KE145371">
    <property type="protein sequence ID" value="EPE26335.1"/>
    <property type="molecule type" value="Genomic_DNA"/>
</dbReference>
<dbReference type="InterPro" id="IPR014756">
    <property type="entry name" value="Ig_E-set"/>
</dbReference>
<evidence type="ECO:0000259" key="1">
    <source>
        <dbReference type="Pfam" id="PF01833"/>
    </source>
</evidence>
<accession>S3CKR6</accession>
<dbReference type="InterPro" id="IPR002909">
    <property type="entry name" value="IPT_dom"/>
</dbReference>
<sequence>MDMNELQVSEVSGSDSGFHHNQLHSTCCLFPCIPQCHCCCHDGQDDEHLPRLSLTGISPPLPDYMLDEYQQEQFLKLYPAKDCGPAIADFSPRSAYPGSLVVIIGHGFAPRREKNRVTIDGHRALVVTAERHRLVVISNSNSSTGPVNVKTSYGQASGPRNFVILAYPAPDAFFKDAPPWSFQGVGDGKSLPLRSKLLQNQRIAAEDAGTVSTLDLPPTGTARILAVCLYPKDRQPADLAAAKANIVSLGASVTQYYQQASYSKINVAVDVTDYGVMLDNFDWYYRASSTDPGYPNFKGEVLSQINAEAAQHAVNQNFNLESYDVLMIAVRMGTFVRAWGGGIAGPHFDFQNQARYPGTHIDITISKSLGQMILGDDATWDRFAHEFGHNIVSSPSSAILEEDIYGSDLPPGADASAAPFDLMGQHPQMPLFSVFHLNKLGWFNAQNVLTLQWNTQPTIVEKEIVAHGLTENSTSSRVHAIKIQVSTGLEYWIEVRQTPGTTGQIFDPQIPVQAGKDGGVVITRVTTGVQNNNQSMRLITLLQTNTNCLKTGDVAVDPARTLLITVLNDNVQARPLICKVRVEWAQPTQPTPNGTFDLSIEPWNTNNYTTPDIWVDRNPFNAYDRVDGVGNPVNGGDDPRVGEINKIRARIHNTGTQKANNVQVTFYSITPPGVGDNGTWTPLTTVPIAEIANNSAMITSADWVPSVGQHTCLQVIIGTQTGEILLGNNRAQENVFSFQPASHSVPEPVELPVTIRNPLNVRTLIFLNLENVPEGFYVYLPHQVVTVEPLGERNLELLVIPMKEIPDLKYKVANVGVSGWLPHGFEKEKAIGSVFRPIGGLQAVVAPKIGSQIRLQDPPKLVKPEVIEVVGSVTPATAEQKVRVDLSLEQEIILTASPLTDKNGRFKATFLLRSNDDESPSISRAANDLLFSSATPRQQIFNLVFQGHIVNASTLAPSDSNIVHFEHKVSIPDTPEGPK</sequence>
<dbReference type="Proteomes" id="UP000016922">
    <property type="component" value="Unassembled WGS sequence"/>
</dbReference>
<dbReference type="InterPro" id="IPR013783">
    <property type="entry name" value="Ig-like_fold"/>
</dbReference>
<keyword evidence="3" id="KW-1185">Reference proteome</keyword>
<dbReference type="AlphaFoldDB" id="S3CKR6"/>
<dbReference type="KEGG" id="glz:GLAREA_02247"/>
<dbReference type="HOGENOM" id="CLU_311227_0_0_1"/>
<evidence type="ECO:0000313" key="2">
    <source>
        <dbReference type="EMBL" id="EPE26335.1"/>
    </source>
</evidence>
<dbReference type="SUPFAM" id="SSF81296">
    <property type="entry name" value="E set domains"/>
    <property type="match status" value="1"/>
</dbReference>
<evidence type="ECO:0000313" key="3">
    <source>
        <dbReference type="Proteomes" id="UP000016922"/>
    </source>
</evidence>
<gene>
    <name evidence="2" type="ORF">GLAREA_02247</name>
</gene>
<proteinExistence type="predicted"/>
<dbReference type="Gene3D" id="2.60.40.10">
    <property type="entry name" value="Immunoglobulins"/>
    <property type="match status" value="2"/>
</dbReference>
<organism evidence="2 3">
    <name type="scientific">Glarea lozoyensis (strain ATCC 20868 / MF5171)</name>
    <dbReference type="NCBI Taxonomy" id="1116229"/>
    <lineage>
        <taxon>Eukaryota</taxon>
        <taxon>Fungi</taxon>
        <taxon>Dikarya</taxon>
        <taxon>Ascomycota</taxon>
        <taxon>Pezizomycotina</taxon>
        <taxon>Leotiomycetes</taxon>
        <taxon>Helotiales</taxon>
        <taxon>Helotiaceae</taxon>
        <taxon>Glarea</taxon>
    </lineage>
</organism>
<name>S3CKR6_GLAL2</name>
<reference evidence="2 3" key="1">
    <citation type="journal article" date="2013" name="BMC Genomics">
        <title>Genomics-driven discovery of the pneumocandin biosynthetic gene cluster in the fungus Glarea lozoyensis.</title>
        <authorList>
            <person name="Chen L."/>
            <person name="Yue Q."/>
            <person name="Zhang X."/>
            <person name="Xiang M."/>
            <person name="Wang C."/>
            <person name="Li S."/>
            <person name="Che Y."/>
            <person name="Ortiz-Lopez F.J."/>
            <person name="Bills G.F."/>
            <person name="Liu X."/>
            <person name="An Z."/>
        </authorList>
    </citation>
    <scope>NUCLEOTIDE SEQUENCE [LARGE SCALE GENOMIC DNA]</scope>
    <source>
        <strain evidence="3">ATCC 20868 / MF5171</strain>
    </source>
</reference>
<dbReference type="OrthoDB" id="5358334at2759"/>
<dbReference type="Pfam" id="PF01833">
    <property type="entry name" value="TIG"/>
    <property type="match status" value="1"/>
</dbReference>
<feature type="domain" description="IPT/TIG" evidence="1">
    <location>
        <begin position="85"/>
        <end position="157"/>
    </location>
</feature>
<protein>
    <submittedName>
        <fullName evidence="2">E set</fullName>
    </submittedName>
</protein>
<dbReference type="RefSeq" id="XP_008087654.1">
    <property type="nucleotide sequence ID" value="XM_008089463.1"/>
</dbReference>
<dbReference type="GeneID" id="19461305"/>